<dbReference type="InterPro" id="IPR000757">
    <property type="entry name" value="Beta-glucanase-like"/>
</dbReference>
<evidence type="ECO:0000256" key="8">
    <source>
        <dbReference type="PIRSR" id="PIRSR608264-1"/>
    </source>
</evidence>
<evidence type="ECO:0000313" key="11">
    <source>
        <dbReference type="Proteomes" id="UP000199392"/>
    </source>
</evidence>
<dbReference type="PANTHER" id="PTHR31062">
    <property type="entry name" value="XYLOGLUCAN ENDOTRANSGLUCOSYLASE/HYDROLASE PROTEIN 8-RELATED"/>
    <property type="match status" value="1"/>
</dbReference>
<accession>A0A1I6WDY4</accession>
<sequence>MPKYNAFNTDFSDLSSEDWLISNYANSQDWIDTAFSPDYIFLSDGVLSALLDGTDTSGKDYTGGEVRTQERYFYGLYEVTMQASPDDGTLSSFFTYTGAPHGTARSEIDFEFLGADTTRVLLSYYTPDGDENVIVDLGFDAAEGFHQYSFDWQPDSITWYADGVELWSVTTSDIGFPSEPSYIYLNIWTGANSFTGTPSHGVSTTASYSDLSYTPRTAPVAVEDELRVSRNGAAEIDVVANDGIMGNVLLAETVSIVRPPEHGMVSVDPTSGRITYTPDSGYSGFDTFSYTVSNETETSNEGDVTVVVGIPVYEDFADGADSFTYVDDAFRGTDQPDYASGAAESGLLRVTLGGQSLRATVSDISGGWSQGFDSLAGQAGTLTLRYRLALSADLDAGEYAEVLVLIDGTEYVIDLLEATDDDDETLDTGFVEVVLELGELGAGGHDIVLGGYLNQRSRPNEVATIEFDSVQLTLSDPSPADDDGNLALSAPDLIIDANEAGNVIFVISGLDADATAEVIVSDGDNTASGTSGSDGEVVLDLSTLAEGTLTTSVTATDGEGNTATAQGPEMLRVPATGDDDGNLAVSIAQTEITAATSDAVAFTITGIDSDAAAEIVVSDGSDTVVGTLAADGQITLDLSPLADGTLTVTVTATDEAGATATVQGPELTLDSSPAPIAPLEWDFTDGAGSFTYVDDAFR</sequence>
<feature type="domain" description="GH16" evidence="9">
    <location>
        <begin position="1"/>
        <end position="220"/>
    </location>
</feature>
<dbReference type="AlphaFoldDB" id="A0A1I6WDY4"/>
<feature type="active site" description="Proton donor" evidence="8">
    <location>
        <position position="111"/>
    </location>
</feature>
<dbReference type="Pfam" id="PF17963">
    <property type="entry name" value="Big_9"/>
    <property type="match status" value="1"/>
</dbReference>
<evidence type="ECO:0000259" key="9">
    <source>
        <dbReference type="PROSITE" id="PS51762"/>
    </source>
</evidence>
<dbReference type="PRINTS" id="PR00737">
    <property type="entry name" value="GLHYDRLASE16"/>
</dbReference>
<dbReference type="EMBL" id="FOZW01000019">
    <property type="protein sequence ID" value="SFT24200.1"/>
    <property type="molecule type" value="Genomic_DNA"/>
</dbReference>
<protein>
    <recommendedName>
        <fullName evidence="2">Beta-glucanase</fullName>
    </recommendedName>
    <alternativeName>
        <fullName evidence="7">1,3-1,4-beta-D-glucan 4-glucanohydrolase</fullName>
    </alternativeName>
    <alternativeName>
        <fullName evidence="6">Endo-beta-1,3-1,4 glucanase</fullName>
    </alternativeName>
    <alternativeName>
        <fullName evidence="5">Lichenase</fullName>
    </alternativeName>
</protein>
<reference evidence="11" key="1">
    <citation type="submission" date="2016-10" db="EMBL/GenBank/DDBJ databases">
        <authorList>
            <person name="Varghese N."/>
            <person name="Submissions S."/>
        </authorList>
    </citation>
    <scope>NUCLEOTIDE SEQUENCE [LARGE SCALE GENOMIC DNA]</scope>
    <source>
        <strain evidence="11">DSM 26894</strain>
    </source>
</reference>
<dbReference type="Pfam" id="PF00722">
    <property type="entry name" value="Glyco_hydro_16"/>
    <property type="match status" value="1"/>
</dbReference>
<evidence type="ECO:0000313" key="10">
    <source>
        <dbReference type="EMBL" id="SFT24200.1"/>
    </source>
</evidence>
<keyword evidence="3" id="KW-0378">Hydrolase</keyword>
<comment type="similarity">
    <text evidence="1">Belongs to the glycosyl hydrolase 16 family.</text>
</comment>
<evidence type="ECO:0000256" key="1">
    <source>
        <dbReference type="ARBA" id="ARBA00006865"/>
    </source>
</evidence>
<dbReference type="InterPro" id="IPR013783">
    <property type="entry name" value="Ig-like_fold"/>
</dbReference>
<evidence type="ECO:0000256" key="7">
    <source>
        <dbReference type="ARBA" id="ARBA00031665"/>
    </source>
</evidence>
<dbReference type="SUPFAM" id="SSF49899">
    <property type="entry name" value="Concanavalin A-like lectins/glucanases"/>
    <property type="match status" value="1"/>
</dbReference>
<dbReference type="GO" id="GO:0005975">
    <property type="term" value="P:carbohydrate metabolic process"/>
    <property type="evidence" value="ECO:0007669"/>
    <property type="project" value="InterPro"/>
</dbReference>
<evidence type="ECO:0000256" key="6">
    <source>
        <dbReference type="ARBA" id="ARBA00029771"/>
    </source>
</evidence>
<dbReference type="Pfam" id="PF19077">
    <property type="entry name" value="Big_13"/>
    <property type="match status" value="1"/>
</dbReference>
<dbReference type="InterPro" id="IPR044016">
    <property type="entry name" value="Big_13"/>
</dbReference>
<organism evidence="10 11">
    <name type="scientific">Alloyangia pacifica</name>
    <dbReference type="NCBI Taxonomy" id="311180"/>
    <lineage>
        <taxon>Bacteria</taxon>
        <taxon>Pseudomonadati</taxon>
        <taxon>Pseudomonadota</taxon>
        <taxon>Alphaproteobacteria</taxon>
        <taxon>Rhodobacterales</taxon>
        <taxon>Roseobacteraceae</taxon>
        <taxon>Alloyangia</taxon>
    </lineage>
</organism>
<dbReference type="PROSITE" id="PS51762">
    <property type="entry name" value="GH16_2"/>
    <property type="match status" value="1"/>
</dbReference>
<dbReference type="STRING" id="311180.SAMN04488050_1191"/>
<feature type="non-terminal residue" evidence="10">
    <location>
        <position position="698"/>
    </location>
</feature>
<dbReference type="InterPro" id="IPR013320">
    <property type="entry name" value="ConA-like_dom_sf"/>
</dbReference>
<dbReference type="RefSeq" id="WP_143187080.1">
    <property type="nucleotide sequence ID" value="NZ_FOZW01000019.1"/>
</dbReference>
<dbReference type="InterPro" id="IPR008264">
    <property type="entry name" value="Beta_glucanase"/>
</dbReference>
<dbReference type="Gene3D" id="2.60.40.10">
    <property type="entry name" value="Immunoglobulins"/>
    <property type="match status" value="2"/>
</dbReference>
<keyword evidence="11" id="KW-1185">Reference proteome</keyword>
<gene>
    <name evidence="10" type="ORF">SAMN04488050_1191</name>
</gene>
<feature type="active site" description="Nucleophile" evidence="8">
    <location>
        <position position="107"/>
    </location>
</feature>
<evidence type="ECO:0000256" key="5">
    <source>
        <dbReference type="ARBA" id="ARBA00029722"/>
    </source>
</evidence>
<keyword evidence="4" id="KW-0326">Glycosidase</keyword>
<evidence type="ECO:0000256" key="2">
    <source>
        <dbReference type="ARBA" id="ARBA00014569"/>
    </source>
</evidence>
<proteinExistence type="inferred from homology"/>
<evidence type="ECO:0000256" key="4">
    <source>
        <dbReference type="ARBA" id="ARBA00023295"/>
    </source>
</evidence>
<evidence type="ECO:0000256" key="3">
    <source>
        <dbReference type="ARBA" id="ARBA00022801"/>
    </source>
</evidence>
<dbReference type="Proteomes" id="UP000199392">
    <property type="component" value="Unassembled WGS sequence"/>
</dbReference>
<name>A0A1I6WDY4_9RHOB</name>
<dbReference type="GO" id="GO:0004553">
    <property type="term" value="F:hydrolase activity, hydrolyzing O-glycosyl compounds"/>
    <property type="evidence" value="ECO:0007669"/>
    <property type="project" value="InterPro"/>
</dbReference>
<dbReference type="Gene3D" id="2.60.120.200">
    <property type="match status" value="1"/>
</dbReference>
<dbReference type="InterPro" id="IPR044791">
    <property type="entry name" value="Beta-glucanase/XTH"/>
</dbReference>
<dbReference type="Gene3D" id="2.60.40.3440">
    <property type="match status" value="1"/>
</dbReference>